<accession>A0A1Z5HWY0</accession>
<dbReference type="Proteomes" id="UP000197032">
    <property type="component" value="Unassembled WGS sequence"/>
</dbReference>
<comment type="caution">
    <text evidence="1">The sequence shown here is derived from an EMBL/GenBank/DDBJ whole genome shotgun (WGS) entry which is preliminary data.</text>
</comment>
<protein>
    <submittedName>
        <fullName evidence="1">Uncharacterized protein</fullName>
    </submittedName>
</protein>
<keyword evidence="2" id="KW-1185">Reference proteome</keyword>
<proteinExistence type="predicted"/>
<gene>
    <name evidence="1" type="ORF">KKC1_31550</name>
</gene>
<organism evidence="1 2">
    <name type="scientific">Calderihabitans maritimus</name>
    <dbReference type="NCBI Taxonomy" id="1246530"/>
    <lineage>
        <taxon>Bacteria</taxon>
        <taxon>Bacillati</taxon>
        <taxon>Bacillota</taxon>
        <taxon>Clostridia</taxon>
        <taxon>Neomoorellales</taxon>
        <taxon>Calderihabitantaceae</taxon>
        <taxon>Calderihabitans</taxon>
    </lineage>
</organism>
<evidence type="ECO:0000313" key="1">
    <source>
        <dbReference type="EMBL" id="GAW94036.1"/>
    </source>
</evidence>
<dbReference type="AlphaFoldDB" id="A0A1Z5HWY0"/>
<name>A0A1Z5HWY0_9FIRM</name>
<evidence type="ECO:0000313" key="2">
    <source>
        <dbReference type="Proteomes" id="UP000197032"/>
    </source>
</evidence>
<sequence>MVHTSNFATQVDSTVHLLNVHLLNSIPMNGRPVKIRMHISELKKISFPGFKVLQLLYVQQVLNFGG</sequence>
<reference evidence="2" key="1">
    <citation type="journal article" date="2017" name="Appl. Environ. Microbiol.">
        <title>Genomic Analysis of Calderihabitans maritimus KKC1, a Thermophilic, Hydrogenogenic, Carboxydotrophic Bacterium Isolated from Marine Sediment.</title>
        <authorList>
            <person name="Omae K."/>
            <person name="Yoneda Y."/>
            <person name="Fukuyama Y."/>
            <person name="Yoshida T."/>
            <person name="Sako Y."/>
        </authorList>
    </citation>
    <scope>NUCLEOTIDE SEQUENCE [LARGE SCALE GENOMIC DNA]</scope>
    <source>
        <strain evidence="2">KKC1</strain>
    </source>
</reference>
<dbReference type="EMBL" id="BDGJ01000197">
    <property type="protein sequence ID" value="GAW94036.1"/>
    <property type="molecule type" value="Genomic_DNA"/>
</dbReference>